<dbReference type="EnsemblPlants" id="TraesCS7B02G000600.1">
    <property type="protein sequence ID" value="TraesCS7B02G000600.1"/>
    <property type="gene ID" value="TraesCS7B02G000600"/>
</dbReference>
<dbReference type="PROSITE" id="PS51450">
    <property type="entry name" value="LRR"/>
    <property type="match status" value="1"/>
</dbReference>
<evidence type="ECO:0000256" key="2">
    <source>
        <dbReference type="ARBA" id="ARBA00022614"/>
    </source>
</evidence>
<protein>
    <recommendedName>
        <fullName evidence="8">Leucine-rich repeat-containing N-terminal plant-type domain-containing protein</fullName>
    </recommendedName>
</protein>
<name>A0A3B6SCK2_WHEAT</name>
<keyword evidence="2" id="KW-0433">Leucine-rich repeat</keyword>
<evidence type="ECO:0000313" key="10">
    <source>
        <dbReference type="Proteomes" id="UP000019116"/>
    </source>
</evidence>
<dbReference type="OMA" id="GRKNVIC"/>
<dbReference type="STRING" id="4565.A0A3B6SCK2"/>
<dbReference type="CDD" id="cd12796">
    <property type="entry name" value="LbR_Ice_bind"/>
    <property type="match status" value="1"/>
</dbReference>
<keyword evidence="3 7" id="KW-0732">Signal</keyword>
<dbReference type="InterPro" id="IPR032675">
    <property type="entry name" value="LRR_dom_sf"/>
</dbReference>
<reference evidence="9" key="2">
    <citation type="submission" date="2018-10" db="UniProtKB">
        <authorList>
            <consortium name="EnsemblPlants"/>
        </authorList>
    </citation>
    <scope>IDENTIFICATION</scope>
</reference>
<proteinExistence type="inferred from homology"/>
<dbReference type="Gramene" id="TraesCS7B03G0001400.1">
    <property type="protein sequence ID" value="TraesCS7B03G0001400.1.CDS"/>
    <property type="gene ID" value="TraesCS7B03G0001400"/>
</dbReference>
<dbReference type="Gene3D" id="3.80.10.10">
    <property type="entry name" value="Ribonuclease Inhibitor"/>
    <property type="match status" value="2"/>
</dbReference>
<dbReference type="InterPro" id="IPR013210">
    <property type="entry name" value="LRR_N_plant-typ"/>
</dbReference>
<dbReference type="PANTHER" id="PTHR48059">
    <property type="entry name" value="POLYGALACTURONASE INHIBITOR 1"/>
    <property type="match status" value="1"/>
</dbReference>
<dbReference type="Gene3D" id="2.150.10.10">
    <property type="entry name" value="Serralysin-like metalloprotease, C-terminal"/>
    <property type="match status" value="1"/>
</dbReference>
<evidence type="ECO:0000256" key="6">
    <source>
        <dbReference type="ARBA" id="ARBA00038043"/>
    </source>
</evidence>
<dbReference type="SMR" id="A0A3B6SCK2"/>
<evidence type="ECO:0000256" key="3">
    <source>
        <dbReference type="ARBA" id="ARBA00022729"/>
    </source>
</evidence>
<feature type="domain" description="Leucine-rich repeat-containing N-terminal plant-type" evidence="8">
    <location>
        <begin position="31"/>
        <end position="69"/>
    </location>
</feature>
<evidence type="ECO:0000256" key="4">
    <source>
        <dbReference type="ARBA" id="ARBA00022737"/>
    </source>
</evidence>
<dbReference type="FunFam" id="3.80.10.10:FF:000041">
    <property type="entry name" value="LRR receptor-like serine/threonine-protein kinase ERECTA"/>
    <property type="match status" value="1"/>
</dbReference>
<comment type="subcellular location">
    <subcellularLocation>
        <location evidence="1">Cell envelope</location>
    </subcellularLocation>
</comment>
<dbReference type="Gramene" id="TraesCLE_scaffold_051890_01G000100.1">
    <property type="protein sequence ID" value="TraesCLE_scaffold_051890_01G000100.1"/>
    <property type="gene ID" value="TraesCLE_scaffold_051890_01G000100"/>
</dbReference>
<accession>A0A3B6SCK2</accession>
<dbReference type="InterPro" id="IPR011049">
    <property type="entry name" value="Serralysin-like_metalloprot_C"/>
</dbReference>
<dbReference type="OrthoDB" id="1738872at2759"/>
<dbReference type="InterPro" id="IPR051848">
    <property type="entry name" value="PGIP"/>
</dbReference>
<dbReference type="PANTHER" id="PTHR48059:SF31">
    <property type="entry name" value="ICE RECRYSTALLIZATION INHIBITION PROTEIN 1"/>
    <property type="match status" value="1"/>
</dbReference>
<reference evidence="9" key="1">
    <citation type="submission" date="2018-08" db="EMBL/GenBank/DDBJ databases">
        <authorList>
            <person name="Rossello M."/>
        </authorList>
    </citation>
    <scope>NUCLEOTIDE SEQUENCE [LARGE SCALE GENOMIC DNA]</scope>
    <source>
        <strain evidence="9">cv. Chinese Spring</strain>
    </source>
</reference>
<dbReference type="Pfam" id="PF00560">
    <property type="entry name" value="LRR_1"/>
    <property type="match status" value="2"/>
</dbReference>
<keyword evidence="10" id="KW-1185">Reference proteome</keyword>
<evidence type="ECO:0000313" key="9">
    <source>
        <dbReference type="EnsemblPlants" id="TraesCS7B02G000600.1"/>
    </source>
</evidence>
<dbReference type="SUPFAM" id="SSF52058">
    <property type="entry name" value="L domain-like"/>
    <property type="match status" value="1"/>
</dbReference>
<feature type="chain" id="PRO_5043180542" description="Leucine-rich repeat-containing N-terminal plant-type domain-containing protein" evidence="7">
    <location>
        <begin position="27"/>
        <end position="524"/>
    </location>
</feature>
<keyword evidence="4" id="KW-0677">Repeat</keyword>
<dbReference type="InterPro" id="IPR001611">
    <property type="entry name" value="Leu-rich_rpt"/>
</dbReference>
<feature type="signal peptide" evidence="7">
    <location>
        <begin position="1"/>
        <end position="26"/>
    </location>
</feature>
<dbReference type="Gramene" id="TraesCAD_scaffold_098743_01G000100.1">
    <property type="protein sequence ID" value="TraesCAD_scaffold_098743_01G000100.1"/>
    <property type="gene ID" value="TraesCAD_scaffold_098743_01G000100"/>
</dbReference>
<dbReference type="AlphaFoldDB" id="A0A3B6SCK2"/>
<keyword evidence="5" id="KW-0325">Glycoprotein</keyword>
<dbReference type="Proteomes" id="UP000019116">
    <property type="component" value="Chromosome 7B"/>
</dbReference>
<dbReference type="SUPFAM" id="SSF101967">
    <property type="entry name" value="Adhesin YadA, collagen-binding domain"/>
    <property type="match status" value="1"/>
</dbReference>
<comment type="similarity">
    <text evidence="6">Belongs to the polygalacturonase-inhibiting protein family.</text>
</comment>
<dbReference type="Pfam" id="PF13516">
    <property type="entry name" value="LRR_6"/>
    <property type="match status" value="1"/>
</dbReference>
<evidence type="ECO:0000259" key="8">
    <source>
        <dbReference type="Pfam" id="PF08263"/>
    </source>
</evidence>
<dbReference type="Pfam" id="PF08263">
    <property type="entry name" value="LRRNT_2"/>
    <property type="match status" value="1"/>
</dbReference>
<sequence>MNPMAKCCLLLLPIFFLAFLLPEAHVTSCHPADLRALQDFVRNLSGGGVLLQATWFGAACCSWEGVGCDAATGRVMALRLPRRGLAGPFPGTSLAGLAHLEELDLGSNNFHNISGVLTVLRGCQNLTTLILTKNFGGEELLGDGIIGEFKSLEVLALGDCALKGRVPEWLSQCKKMEVLDLSGNQLVGAIPSWIGELHHLCYLDLSNNSLVGDAPKSLALLKGLAPNGRSPGMVFANMPLYVKHNRITLGRRLNELPNVITGINNVVRSGRKNVICGNDNTVIFGDENTISGNENTVSGNNHVVYGSKHVVSGSRHVITGRNSFVSGSYNNVSGIYHVVSGSNNVVFGSNNSVSGRNHIVSGDNKVITGVVLCVFKVVHLYACTTQGVRPIILLEMAMNATAASATAAAAANISTRSWEPRPSHHAPHQGQLCDRLMQHALLRPPRRHPRGRCGPLRRLAQPPPVLRPRLFSLSSLVPSRQAAFNMSDRNLNRHIDMYYDGATRASLRFYDPLVASGPAFHAGW</sequence>
<organism evidence="9">
    <name type="scientific">Triticum aestivum</name>
    <name type="common">Wheat</name>
    <dbReference type="NCBI Taxonomy" id="4565"/>
    <lineage>
        <taxon>Eukaryota</taxon>
        <taxon>Viridiplantae</taxon>
        <taxon>Streptophyta</taxon>
        <taxon>Embryophyta</taxon>
        <taxon>Tracheophyta</taxon>
        <taxon>Spermatophyta</taxon>
        <taxon>Magnoliopsida</taxon>
        <taxon>Liliopsida</taxon>
        <taxon>Poales</taxon>
        <taxon>Poaceae</taxon>
        <taxon>BOP clade</taxon>
        <taxon>Pooideae</taxon>
        <taxon>Triticodae</taxon>
        <taxon>Triticeae</taxon>
        <taxon>Triticinae</taxon>
        <taxon>Triticum</taxon>
    </lineage>
</organism>
<evidence type="ECO:0000256" key="1">
    <source>
        <dbReference type="ARBA" id="ARBA00004196"/>
    </source>
</evidence>
<evidence type="ECO:0000256" key="7">
    <source>
        <dbReference type="SAM" id="SignalP"/>
    </source>
</evidence>
<dbReference type="Gramene" id="TraesWEE_scaffold_118804_01G000300.1">
    <property type="protein sequence ID" value="TraesWEE_scaffold_118804_01G000300.1"/>
    <property type="gene ID" value="TraesWEE_scaffold_118804_01G000300"/>
</dbReference>
<dbReference type="Gramene" id="TraesCS7B02G000600.1">
    <property type="protein sequence ID" value="TraesCS7B02G000600.1"/>
    <property type="gene ID" value="TraesCS7B02G000600"/>
</dbReference>
<dbReference type="Pfam" id="PF21300">
    <property type="entry name" value="LbR_Ice_bind"/>
    <property type="match status" value="1"/>
</dbReference>
<evidence type="ECO:0000256" key="5">
    <source>
        <dbReference type="ARBA" id="ARBA00023180"/>
    </source>
</evidence>
<dbReference type="Gramene" id="TraesROB_scaffold_103242_01G000300.1">
    <property type="protein sequence ID" value="TraesROB_scaffold_103242_01G000300.1"/>
    <property type="gene ID" value="TraesROB_scaffold_103242_01G000300"/>
</dbReference>
<dbReference type="InterPro" id="IPR048518">
    <property type="entry name" value="IBP_b_roll"/>
</dbReference>